<keyword evidence="2" id="KW-1185">Reference proteome</keyword>
<organism evidence="1 2">
    <name type="scientific">Pseudomonas phage phiK7A1</name>
    <dbReference type="NCBI Taxonomy" id="2759194"/>
    <lineage>
        <taxon>Viruses</taxon>
        <taxon>Duplodnaviria</taxon>
        <taxon>Heunggongvirae</taxon>
        <taxon>Uroviricota</taxon>
        <taxon>Caudoviricetes</taxon>
        <taxon>Vandenendeviridae</taxon>
        <taxon>Gorskivirinae</taxon>
        <taxon>Torinovirus</taxon>
        <taxon>Torinovirus K7A1</taxon>
    </lineage>
</organism>
<accession>A0A7H0XFX3</accession>
<name>A0A7H0XFX3_9CAUD</name>
<evidence type="ECO:0000313" key="2">
    <source>
        <dbReference type="Proteomes" id="UP000516415"/>
    </source>
</evidence>
<dbReference type="EMBL" id="MT740307">
    <property type="protein sequence ID" value="QNR53913.1"/>
    <property type="molecule type" value="Genomic_DNA"/>
</dbReference>
<reference evidence="1 2" key="1">
    <citation type="submission" date="2020-07" db="EMBL/GenBank/DDBJ databases">
        <authorList>
            <person name="Martino G."/>
            <person name="Holtappels D."/>
            <person name="Wagemans J."/>
            <person name="Lavigne R."/>
            <person name="Turina M."/>
            <person name="Ciuffo M."/>
        </authorList>
    </citation>
    <scope>NUCLEOTIDE SEQUENCE [LARGE SCALE GENOMIC DNA]</scope>
</reference>
<dbReference type="Proteomes" id="UP000516415">
    <property type="component" value="Segment"/>
</dbReference>
<proteinExistence type="predicted"/>
<evidence type="ECO:0000313" key="1">
    <source>
        <dbReference type="EMBL" id="QNR53913.1"/>
    </source>
</evidence>
<gene>
    <name evidence="1" type="ORF">phiK7A1_125</name>
</gene>
<sequence>MSQYEYEYELGDKVMVIKAPTLRAQRVGTVLEVVEELGNLWITDTQVQLDHLSGAEHCGYEFLKVVDVPVVGNPKYNREIKPGTFVDVYDVLYAFKVTDPCLQHLIKKALAAGQRGHKDARQDLVDIRDSAQRALDSYDLWSHSA</sequence>
<protein>
    <submittedName>
        <fullName evidence="1">Uncharacterized protein</fullName>
    </submittedName>
</protein>